<evidence type="ECO:0000256" key="6">
    <source>
        <dbReference type="SAM" id="SignalP"/>
    </source>
</evidence>
<dbReference type="InterPro" id="IPR032799">
    <property type="entry name" value="TAXi_C"/>
</dbReference>
<dbReference type="PaxDb" id="2711-XP_006493942.1"/>
<keyword evidence="9" id="KW-1185">Reference proteome</keyword>
<evidence type="ECO:0000256" key="2">
    <source>
        <dbReference type="ARBA" id="ARBA00022670"/>
    </source>
</evidence>
<dbReference type="Pfam" id="PF14541">
    <property type="entry name" value="TAXi_C"/>
    <property type="match status" value="1"/>
</dbReference>
<evidence type="ECO:0000313" key="8">
    <source>
        <dbReference type="EMBL" id="KDO50247.1"/>
    </source>
</evidence>
<dbReference type="GO" id="GO:0006508">
    <property type="term" value="P:proteolysis"/>
    <property type="evidence" value="ECO:0007669"/>
    <property type="project" value="UniProtKB-KW"/>
</dbReference>
<comment type="similarity">
    <text evidence="1">Belongs to the peptidase A1 family.</text>
</comment>
<dbReference type="KEGG" id="cit:102612553"/>
<accession>A0A067EGC8</accession>
<evidence type="ECO:0000256" key="4">
    <source>
        <dbReference type="ARBA" id="ARBA00022801"/>
    </source>
</evidence>
<gene>
    <name evidence="8" type="ORF">CISIN_1g046673mg</name>
</gene>
<reference evidence="8 9" key="1">
    <citation type="submission" date="2014-04" db="EMBL/GenBank/DDBJ databases">
        <authorList>
            <consortium name="International Citrus Genome Consortium"/>
            <person name="Gmitter F."/>
            <person name="Chen C."/>
            <person name="Farmerie W."/>
            <person name="Harkins T."/>
            <person name="Desany B."/>
            <person name="Mohiuddin M."/>
            <person name="Kodira C."/>
            <person name="Borodovsky M."/>
            <person name="Lomsadze A."/>
            <person name="Burns P."/>
            <person name="Jenkins J."/>
            <person name="Prochnik S."/>
            <person name="Shu S."/>
            <person name="Chapman J."/>
            <person name="Pitluck S."/>
            <person name="Schmutz J."/>
            <person name="Rokhsar D."/>
        </authorList>
    </citation>
    <scope>NUCLEOTIDE SEQUENCE</scope>
</reference>
<dbReference type="GO" id="GO:0004190">
    <property type="term" value="F:aspartic-type endopeptidase activity"/>
    <property type="evidence" value="ECO:0000318"/>
    <property type="project" value="GO_Central"/>
</dbReference>
<dbReference type="InterPro" id="IPR032861">
    <property type="entry name" value="TAXi_N"/>
</dbReference>
<keyword evidence="2" id="KW-0645">Protease</keyword>
<dbReference type="PANTHER" id="PTHR47967">
    <property type="entry name" value="OS07G0603500 PROTEIN-RELATED"/>
    <property type="match status" value="1"/>
</dbReference>
<dbReference type="EMBL" id="KK785087">
    <property type="protein sequence ID" value="KDO50247.1"/>
    <property type="molecule type" value="Genomic_DNA"/>
</dbReference>
<feature type="signal peptide" evidence="6">
    <location>
        <begin position="1"/>
        <end position="23"/>
    </location>
</feature>
<organism evidence="8 9">
    <name type="scientific">Citrus sinensis</name>
    <name type="common">Sweet orange</name>
    <name type="synonym">Citrus aurantium var. sinensis</name>
    <dbReference type="NCBI Taxonomy" id="2711"/>
    <lineage>
        <taxon>Eukaryota</taxon>
        <taxon>Viridiplantae</taxon>
        <taxon>Streptophyta</taxon>
        <taxon>Embryophyta</taxon>
        <taxon>Tracheophyta</taxon>
        <taxon>Spermatophyta</taxon>
        <taxon>Magnoliopsida</taxon>
        <taxon>eudicotyledons</taxon>
        <taxon>Gunneridae</taxon>
        <taxon>Pentapetalae</taxon>
        <taxon>rosids</taxon>
        <taxon>malvids</taxon>
        <taxon>Sapindales</taxon>
        <taxon>Rutaceae</taxon>
        <taxon>Aurantioideae</taxon>
        <taxon>Citrus</taxon>
    </lineage>
</organism>
<dbReference type="SUPFAM" id="SSF50630">
    <property type="entry name" value="Acid proteases"/>
    <property type="match status" value="1"/>
</dbReference>
<dbReference type="InterPro" id="IPR051708">
    <property type="entry name" value="Plant_Aspart_Prot_A1"/>
</dbReference>
<evidence type="ECO:0000259" key="7">
    <source>
        <dbReference type="PROSITE" id="PS51767"/>
    </source>
</evidence>
<evidence type="ECO:0000256" key="3">
    <source>
        <dbReference type="ARBA" id="ARBA00022750"/>
    </source>
</evidence>
<dbReference type="Gene3D" id="2.40.70.10">
    <property type="entry name" value="Acid Proteases"/>
    <property type="match status" value="2"/>
</dbReference>
<keyword evidence="6" id="KW-0732">Signal</keyword>
<dbReference type="AlphaFoldDB" id="A0A067EGC8"/>
<dbReference type="InterPro" id="IPR034161">
    <property type="entry name" value="Pepsin-like_plant"/>
</dbReference>
<dbReference type="SMR" id="A0A067EGC8"/>
<dbReference type="Pfam" id="PF14543">
    <property type="entry name" value="TAXi_N"/>
    <property type="match status" value="1"/>
</dbReference>
<dbReference type="InterPro" id="IPR021109">
    <property type="entry name" value="Peptidase_aspartic_dom_sf"/>
</dbReference>
<evidence type="ECO:0000313" key="9">
    <source>
        <dbReference type="Proteomes" id="UP000027120"/>
    </source>
</evidence>
<feature type="chain" id="PRO_5001636320" description="Peptidase A1 domain-containing protein" evidence="6">
    <location>
        <begin position="24"/>
        <end position="447"/>
    </location>
</feature>
<dbReference type="Proteomes" id="UP000027120">
    <property type="component" value="Unassembled WGS sequence"/>
</dbReference>
<dbReference type="STRING" id="2711.A0A067EGC8"/>
<evidence type="ECO:0000256" key="5">
    <source>
        <dbReference type="ARBA" id="ARBA00023180"/>
    </source>
</evidence>
<name>A0A067EGC8_CITSI</name>
<dbReference type="PANTHER" id="PTHR47967:SF123">
    <property type="entry name" value="ASPARTIC PROTEINASE NEPENTHESIN-1-LIKE"/>
    <property type="match status" value="1"/>
</dbReference>
<dbReference type="eggNOG" id="KOG1339">
    <property type="taxonomic scope" value="Eukaryota"/>
</dbReference>
<sequence>MSQIHQSFLVLTFFCCLALLSQSHFTASKSDGLIRLQLIPVDSLEPQNLNESQKFHGLVEKSKRRASYLKSISTLNSSVLNPSDTIPITMNTQSSLYFVNIGIGRPITQEPLLVDTASDLIWTQCQPCINCFPQTFPIYDPRQSATYGRLPCNDPLCENNREFSCVNDVCVYDERYANGASTKGIASEDLFFFFPDSIPEFLVFGCSDDNQGFPFGPDNRISGILGLSMSPLSLISQIGGDINHKFSYCLVYPLASSTLTFGDVDTSGLPIQSTPFVTPHAPGYSNYYLNLIDVSIGTHRMMFPPNTFAIRDVERGLGGCIMDSGSAFTSMERTPYRQVLEQFMAYFERFHLIRVQTATGFELCYRQDPNFTDYPSMTLHFQGADWPLPKEYVYIFNTAGEKYFCVALLPDDRLTIIGAYHQQNVLVIYDVGNNRLQFAPVVCKGPK</sequence>
<dbReference type="CDD" id="cd05476">
    <property type="entry name" value="pepsin_A_like_plant"/>
    <property type="match status" value="1"/>
</dbReference>
<proteinExistence type="inferred from homology"/>
<dbReference type="GO" id="GO:0005576">
    <property type="term" value="C:extracellular region"/>
    <property type="evidence" value="ECO:0000318"/>
    <property type="project" value="GO_Central"/>
</dbReference>
<keyword evidence="3" id="KW-0064">Aspartyl protease</keyword>
<keyword evidence="4" id="KW-0378">Hydrolase</keyword>
<feature type="domain" description="Peptidase A1" evidence="7">
    <location>
        <begin position="97"/>
        <end position="439"/>
    </location>
</feature>
<keyword evidence="5" id="KW-0325">Glycoprotein</keyword>
<protein>
    <recommendedName>
        <fullName evidence="7">Peptidase A1 domain-containing protein</fullName>
    </recommendedName>
</protein>
<dbReference type="PROSITE" id="PS51767">
    <property type="entry name" value="PEPTIDASE_A1"/>
    <property type="match status" value="1"/>
</dbReference>
<evidence type="ECO:0000256" key="1">
    <source>
        <dbReference type="ARBA" id="ARBA00007447"/>
    </source>
</evidence>
<dbReference type="InterPro" id="IPR033121">
    <property type="entry name" value="PEPTIDASE_A1"/>
</dbReference>